<feature type="domain" description="SIS" evidence="1">
    <location>
        <begin position="424"/>
        <end position="573"/>
    </location>
</feature>
<dbReference type="InterPro" id="IPR011611">
    <property type="entry name" value="PfkB_dom"/>
</dbReference>
<dbReference type="InterPro" id="IPR046348">
    <property type="entry name" value="SIS_dom_sf"/>
</dbReference>
<dbReference type="PANTHER" id="PTHR38418:SF2">
    <property type="entry name" value="SUGAR ISOMERASE, KPSF_GUTQ (AFU_ORTHOLOGUE AFUA_6G08860)"/>
    <property type="match status" value="1"/>
</dbReference>
<dbReference type="PROSITE" id="PS51464">
    <property type="entry name" value="SIS"/>
    <property type="match status" value="1"/>
</dbReference>
<comment type="caution">
    <text evidence="2">The sequence shown here is derived from an EMBL/GenBank/DDBJ whole genome shotgun (WGS) entry which is preliminary data.</text>
</comment>
<dbReference type="GO" id="GO:1901135">
    <property type="term" value="P:carbohydrate derivative metabolic process"/>
    <property type="evidence" value="ECO:0007669"/>
    <property type="project" value="InterPro"/>
</dbReference>
<dbReference type="Proteomes" id="UP000323011">
    <property type="component" value="Unassembled WGS sequence"/>
</dbReference>
<dbReference type="InterPro" id="IPR029056">
    <property type="entry name" value="Ribokinase-like"/>
</dbReference>
<dbReference type="Pfam" id="PF01380">
    <property type="entry name" value="SIS"/>
    <property type="match status" value="1"/>
</dbReference>
<gene>
    <name evidence="2" type="ORF">FNF29_06539</name>
</gene>
<dbReference type="Pfam" id="PF00294">
    <property type="entry name" value="PfkB"/>
    <property type="match status" value="1"/>
</dbReference>
<dbReference type="EMBL" id="VLTN01000050">
    <property type="protein sequence ID" value="KAA0148757.1"/>
    <property type="molecule type" value="Genomic_DNA"/>
</dbReference>
<protein>
    <recommendedName>
        <fullName evidence="1">SIS domain-containing protein</fullName>
    </recommendedName>
</protein>
<name>A0A5A8C7X6_CAFRO</name>
<evidence type="ECO:0000313" key="2">
    <source>
        <dbReference type="EMBL" id="KAA0148757.1"/>
    </source>
</evidence>
<dbReference type="SUPFAM" id="SSF53613">
    <property type="entry name" value="Ribokinase-like"/>
    <property type="match status" value="1"/>
</dbReference>
<reference evidence="2 3" key="1">
    <citation type="submission" date="2019-07" db="EMBL/GenBank/DDBJ databases">
        <title>Genomes of Cafeteria roenbergensis.</title>
        <authorList>
            <person name="Fischer M.G."/>
            <person name="Hackl T."/>
            <person name="Roman M."/>
        </authorList>
    </citation>
    <scope>NUCLEOTIDE SEQUENCE [LARGE SCALE GENOMIC DNA]</scope>
    <source>
        <strain evidence="2 3">BVI</strain>
    </source>
</reference>
<sequence>MLRAASPGLRRAFSCFPAVAEPLPGDGLVLGCGSNVVDLFFRVKSMPRPGDKGYFADPKVLSGSVVGGVTLNHLAWARLLGAPTGLLASQGDDVHGRAIRSKLRELDVSTAAIDVRAENTTSVSHVLVDSTGERAILMAPASTSALDAGAMELLFRGAADGASMLTSEVSQLPLSGVAWMLKRARKLGIPSCLDVDVPVSVATREAGLGSIQELAEVVQLPTVLKLSSISAKSLFRLVGDGDTLVRGSLEAAATQIAAAAGVSVCVVTDGSKGAAIGLGDGRTSAFVPVFKGVHQLDATGAGDAFFGGMVAWIHAEGVPTTAAGAKAMGRVASAAGAACCEVMGALPVLGQSEARMRELEPRTAALLDRRPVPAHAAHKHAGDDAADGGVARAVAGSTQADVATAGLVSKSLCAPEQSAAVAAMVSAVAACAVEGSGSPAAQVIVTGIGKSAAVAGRLSASLRSVGLRACFLHGTEWLHGDVGMLGQGDVVVAFSHSGETAELVALAGLVKSRGAAYWGVVGAQQSSMHGVCDGVVSAPATEELLGAVPSRSIVAQEMVANAVVGGVVEALGVTKEAFRANHPGGAIGHSDRV</sequence>
<proteinExistence type="predicted"/>
<dbReference type="Gene3D" id="3.40.50.10490">
    <property type="entry name" value="Glucose-6-phosphate isomerase like protein, domain 1"/>
    <property type="match status" value="1"/>
</dbReference>
<dbReference type="InterPro" id="IPR001347">
    <property type="entry name" value="SIS_dom"/>
</dbReference>
<dbReference type="OMA" id="RAACCET"/>
<dbReference type="Gene3D" id="3.40.1190.20">
    <property type="match status" value="1"/>
</dbReference>
<dbReference type="SUPFAM" id="SSF53697">
    <property type="entry name" value="SIS domain"/>
    <property type="match status" value="1"/>
</dbReference>
<dbReference type="PANTHER" id="PTHR38418">
    <property type="entry name" value="SUGAR ISOMERASE, KPSF/GUTQ (AFU_ORTHOLOGUE AFUA_6G08860)"/>
    <property type="match status" value="1"/>
</dbReference>
<dbReference type="GO" id="GO:0097367">
    <property type="term" value="F:carbohydrate derivative binding"/>
    <property type="evidence" value="ECO:0007669"/>
    <property type="project" value="InterPro"/>
</dbReference>
<dbReference type="AlphaFoldDB" id="A0A5A8C7X6"/>
<keyword evidence="3" id="KW-1185">Reference proteome</keyword>
<evidence type="ECO:0000313" key="3">
    <source>
        <dbReference type="Proteomes" id="UP000323011"/>
    </source>
</evidence>
<evidence type="ECO:0000259" key="1">
    <source>
        <dbReference type="PROSITE" id="PS51464"/>
    </source>
</evidence>
<accession>A0A5A8C7X6</accession>
<organism evidence="2 3">
    <name type="scientific">Cafeteria roenbergensis</name>
    <name type="common">Marine flagellate</name>
    <dbReference type="NCBI Taxonomy" id="33653"/>
    <lineage>
        <taxon>Eukaryota</taxon>
        <taxon>Sar</taxon>
        <taxon>Stramenopiles</taxon>
        <taxon>Bigyra</taxon>
        <taxon>Opalozoa</taxon>
        <taxon>Bicosoecida</taxon>
        <taxon>Cafeteriaceae</taxon>
        <taxon>Cafeteria</taxon>
    </lineage>
</organism>